<protein>
    <submittedName>
        <fullName evidence="1">Uncharacterized protein</fullName>
    </submittedName>
</protein>
<evidence type="ECO:0000313" key="2">
    <source>
        <dbReference type="Proteomes" id="UP001501251"/>
    </source>
</evidence>
<sequence>MGPGHGVEVGDVCQVDARAHHIGSARSGFTQRIDYPVKDFGCLFSGVAPSDRAVWGTRGSTRDEDEWACAYCA</sequence>
<dbReference type="Proteomes" id="UP001501251">
    <property type="component" value="Unassembled WGS sequence"/>
</dbReference>
<proteinExistence type="predicted"/>
<organism evidence="1 2">
    <name type="scientific">Streptosporangium oxazolinicum</name>
    <dbReference type="NCBI Taxonomy" id="909287"/>
    <lineage>
        <taxon>Bacteria</taxon>
        <taxon>Bacillati</taxon>
        <taxon>Actinomycetota</taxon>
        <taxon>Actinomycetes</taxon>
        <taxon>Streptosporangiales</taxon>
        <taxon>Streptosporangiaceae</taxon>
        <taxon>Streptosporangium</taxon>
    </lineage>
</organism>
<dbReference type="EMBL" id="BAABAQ010000002">
    <property type="protein sequence ID" value="GAA4185879.1"/>
    <property type="molecule type" value="Genomic_DNA"/>
</dbReference>
<accession>A0ABP8ALB0</accession>
<keyword evidence="2" id="KW-1185">Reference proteome</keyword>
<gene>
    <name evidence="1" type="ORF">GCM10022252_16960</name>
</gene>
<evidence type="ECO:0000313" key="1">
    <source>
        <dbReference type="EMBL" id="GAA4185879.1"/>
    </source>
</evidence>
<reference evidence="2" key="1">
    <citation type="journal article" date="2019" name="Int. J. Syst. Evol. Microbiol.">
        <title>The Global Catalogue of Microorganisms (GCM) 10K type strain sequencing project: providing services to taxonomists for standard genome sequencing and annotation.</title>
        <authorList>
            <consortium name="The Broad Institute Genomics Platform"/>
            <consortium name="The Broad Institute Genome Sequencing Center for Infectious Disease"/>
            <person name="Wu L."/>
            <person name="Ma J."/>
        </authorList>
    </citation>
    <scope>NUCLEOTIDE SEQUENCE [LARGE SCALE GENOMIC DNA]</scope>
    <source>
        <strain evidence="2">JCM 17388</strain>
    </source>
</reference>
<comment type="caution">
    <text evidence="1">The sequence shown here is derived from an EMBL/GenBank/DDBJ whole genome shotgun (WGS) entry which is preliminary data.</text>
</comment>
<name>A0ABP8ALB0_9ACTN</name>